<name>A0ABS0EYA3_9BURK</name>
<reference evidence="1 2" key="1">
    <citation type="submission" date="2020-11" db="EMBL/GenBank/DDBJ databases">
        <title>WGS of Herminiimonas contaminans strain Marseille-Q4544 isolated from planarians Schmidtea mediterranea.</title>
        <authorList>
            <person name="Kangale L."/>
        </authorList>
    </citation>
    <scope>NUCLEOTIDE SEQUENCE [LARGE SCALE GENOMIC DNA]</scope>
    <source>
        <strain evidence="1 2">Marseille-Q4544</strain>
    </source>
</reference>
<evidence type="ECO:0000313" key="2">
    <source>
        <dbReference type="Proteomes" id="UP000657372"/>
    </source>
</evidence>
<evidence type="ECO:0000313" key="1">
    <source>
        <dbReference type="EMBL" id="MBF8179765.1"/>
    </source>
</evidence>
<organism evidence="1 2">
    <name type="scientific">Herminiimonas contaminans</name>
    <dbReference type="NCBI Taxonomy" id="1111140"/>
    <lineage>
        <taxon>Bacteria</taxon>
        <taxon>Pseudomonadati</taxon>
        <taxon>Pseudomonadota</taxon>
        <taxon>Betaproteobacteria</taxon>
        <taxon>Burkholderiales</taxon>
        <taxon>Oxalobacteraceae</taxon>
        <taxon>Herminiimonas</taxon>
    </lineage>
</organism>
<proteinExistence type="predicted"/>
<accession>A0ABS0EYA3</accession>
<protein>
    <submittedName>
        <fullName evidence="1">Uncharacterized protein</fullName>
    </submittedName>
</protein>
<gene>
    <name evidence="1" type="ORF">IXC47_18955</name>
</gene>
<comment type="caution">
    <text evidence="1">The sequence shown here is derived from an EMBL/GenBank/DDBJ whole genome shotgun (WGS) entry which is preliminary data.</text>
</comment>
<dbReference type="Proteomes" id="UP000657372">
    <property type="component" value="Unassembled WGS sequence"/>
</dbReference>
<dbReference type="RefSeq" id="WP_195876719.1">
    <property type="nucleotide sequence ID" value="NZ_JADOEL010000031.1"/>
</dbReference>
<keyword evidence="2" id="KW-1185">Reference proteome</keyword>
<dbReference type="EMBL" id="JADOEL010000031">
    <property type="protein sequence ID" value="MBF8179765.1"/>
    <property type="molecule type" value="Genomic_DNA"/>
</dbReference>
<sequence length="166" mass="18818">MSKKVLPKEFTAFPEPMILSTARDFAAASRILRSQSGVSVPVIINAVLSLELYLKSLHATQIYNGDENLSISRISKLRSNTHSVHELFQNLPRDKQEWLTSLYRIFFGDRVGSSLAEDLKSFDGVFINWRYIYEGKAKTVQSGLLDELINFFEFSCSPASTAKFQE</sequence>